<feature type="region of interest" description="Disordered" evidence="2">
    <location>
        <begin position="154"/>
        <end position="265"/>
    </location>
</feature>
<feature type="compositionally biased region" description="Pro residues" evidence="2">
    <location>
        <begin position="1008"/>
        <end position="1032"/>
    </location>
</feature>
<comment type="similarity">
    <text evidence="1">Belongs to the formin homology family. Cappuccino subfamily.</text>
</comment>
<dbReference type="PROSITE" id="PS51444">
    <property type="entry name" value="FH2"/>
    <property type="match status" value="1"/>
</dbReference>
<feature type="compositionally biased region" description="Low complexity" evidence="2">
    <location>
        <begin position="171"/>
        <end position="187"/>
    </location>
</feature>
<dbReference type="InterPro" id="IPR015425">
    <property type="entry name" value="FH2_Formin"/>
</dbReference>
<accession>A0ABM1YUL0</accession>
<dbReference type="GeneID" id="109420070"/>
<feature type="compositionally biased region" description="Basic and acidic residues" evidence="2">
    <location>
        <begin position="113"/>
        <end position="132"/>
    </location>
</feature>
<dbReference type="PRINTS" id="PR01217">
    <property type="entry name" value="PRICHEXTENSN"/>
</dbReference>
<feature type="compositionally biased region" description="Polar residues" evidence="2">
    <location>
        <begin position="911"/>
        <end position="922"/>
    </location>
</feature>
<evidence type="ECO:0000256" key="2">
    <source>
        <dbReference type="SAM" id="MobiDB-lite"/>
    </source>
</evidence>
<feature type="domain" description="FH2" evidence="3">
    <location>
        <begin position="1098"/>
        <end position="1517"/>
    </location>
</feature>
<feature type="compositionally biased region" description="Low complexity" evidence="2">
    <location>
        <begin position="1053"/>
        <end position="1074"/>
    </location>
</feature>
<keyword evidence="5" id="KW-1185">Reference proteome</keyword>
<feature type="region of interest" description="Disordered" evidence="2">
    <location>
        <begin position="113"/>
        <end position="142"/>
    </location>
</feature>
<feature type="compositionally biased region" description="Pro residues" evidence="2">
    <location>
        <begin position="955"/>
        <end position="1000"/>
    </location>
</feature>
<dbReference type="Proteomes" id="UP000069940">
    <property type="component" value="Unassembled WGS sequence"/>
</dbReference>
<dbReference type="RefSeq" id="XP_062707378.1">
    <property type="nucleotide sequence ID" value="XM_062851394.1"/>
</dbReference>
<dbReference type="EnsemblMetazoa" id="AALFPA23_012291.R17572">
    <property type="protein sequence ID" value="AALFPA23_012291.P17572"/>
    <property type="gene ID" value="AALFPA23_012291"/>
</dbReference>
<feature type="region of interest" description="Disordered" evidence="2">
    <location>
        <begin position="1506"/>
        <end position="1545"/>
    </location>
</feature>
<reference evidence="4" key="2">
    <citation type="submission" date="2025-05" db="UniProtKB">
        <authorList>
            <consortium name="EnsemblMetazoa"/>
        </authorList>
    </citation>
    <scope>IDENTIFICATION</scope>
    <source>
        <strain evidence="4">Foshan</strain>
    </source>
</reference>
<dbReference type="SMART" id="SM00498">
    <property type="entry name" value="FH2"/>
    <property type="match status" value="1"/>
</dbReference>
<feature type="region of interest" description="Disordered" evidence="2">
    <location>
        <begin position="715"/>
        <end position="734"/>
    </location>
</feature>
<feature type="region of interest" description="Disordered" evidence="2">
    <location>
        <begin position="1"/>
        <end position="21"/>
    </location>
</feature>
<evidence type="ECO:0000256" key="1">
    <source>
        <dbReference type="ARBA" id="ARBA00005271"/>
    </source>
</evidence>
<dbReference type="Pfam" id="PF02181">
    <property type="entry name" value="FH2"/>
    <property type="match status" value="1"/>
</dbReference>
<evidence type="ECO:0000313" key="5">
    <source>
        <dbReference type="Proteomes" id="UP000069940"/>
    </source>
</evidence>
<reference evidence="5" key="1">
    <citation type="journal article" date="2015" name="Proc. Natl. Acad. Sci. U.S.A.">
        <title>Genome sequence of the Asian Tiger mosquito, Aedes albopictus, reveals insights into its biology, genetics, and evolution.</title>
        <authorList>
            <person name="Chen X.G."/>
            <person name="Jiang X."/>
            <person name="Gu J."/>
            <person name="Xu M."/>
            <person name="Wu Y."/>
            <person name="Deng Y."/>
            <person name="Zhang C."/>
            <person name="Bonizzoni M."/>
            <person name="Dermauw W."/>
            <person name="Vontas J."/>
            <person name="Armbruster P."/>
            <person name="Huang X."/>
            <person name="Yang Y."/>
            <person name="Zhang H."/>
            <person name="He W."/>
            <person name="Peng H."/>
            <person name="Liu Y."/>
            <person name="Wu K."/>
            <person name="Chen J."/>
            <person name="Lirakis M."/>
            <person name="Topalis P."/>
            <person name="Van Leeuwen T."/>
            <person name="Hall A.B."/>
            <person name="Jiang X."/>
            <person name="Thorpe C."/>
            <person name="Mueller R.L."/>
            <person name="Sun C."/>
            <person name="Waterhouse R.M."/>
            <person name="Yan G."/>
            <person name="Tu Z.J."/>
            <person name="Fang X."/>
            <person name="James A.A."/>
        </authorList>
    </citation>
    <scope>NUCLEOTIDE SEQUENCE [LARGE SCALE GENOMIC DNA]</scope>
    <source>
        <strain evidence="5">Foshan</strain>
    </source>
</reference>
<feature type="region of interest" description="Disordered" evidence="2">
    <location>
        <begin position="911"/>
        <end position="1032"/>
    </location>
</feature>
<dbReference type="PANTHER" id="PTHR45920:SF7">
    <property type="entry name" value="FORMIN-G"/>
    <property type="match status" value="1"/>
</dbReference>
<name>A0ABM1YUL0_AEDAL</name>
<protein>
    <recommendedName>
        <fullName evidence="3">FH2 domain-containing protein</fullName>
    </recommendedName>
</protein>
<feature type="compositionally biased region" description="Low complexity" evidence="2">
    <location>
        <begin position="1521"/>
        <end position="1532"/>
    </location>
</feature>
<dbReference type="InterPro" id="IPR042201">
    <property type="entry name" value="FH2_Formin_sf"/>
</dbReference>
<evidence type="ECO:0000259" key="3">
    <source>
        <dbReference type="PROSITE" id="PS51444"/>
    </source>
</evidence>
<feature type="compositionally biased region" description="Low complexity" evidence="2">
    <location>
        <begin position="239"/>
        <end position="261"/>
    </location>
</feature>
<dbReference type="Gene3D" id="1.20.58.2220">
    <property type="entry name" value="Formin, FH2 domain"/>
    <property type="match status" value="1"/>
</dbReference>
<evidence type="ECO:0000313" key="4">
    <source>
        <dbReference type="EnsemblMetazoa" id="AALFPA23_012291.P17572"/>
    </source>
</evidence>
<dbReference type="PANTHER" id="PTHR45920">
    <property type="entry name" value="FORMIN HOMOLOGY 2 DOMAIN CONTAINING, ISOFORM I"/>
    <property type="match status" value="1"/>
</dbReference>
<sequence length="1545" mass="167818">MGNTQAAGDSKGSLPRLPKQNLVKGRSFMKFGKKKQLLVEHDGISTMAIECSSKSDVDAENEDGFSHILIEHGASSTSTGQGQQQQLSKSADSLLTEGAIAQRRENEFISIGHEKTDEKSAKCYEGAHEPQHSNDNNDPITIALDTASSHDAIAPTHGQQTTVPLPAPTGSNEAATMTTSTASNNNKAPKHPKTDGASSGRESVTPFEPINANHHSAQAPPQPPPSRKSTKAPAPPTQKPTGNNKLPASSNAAAAIATKPSPNSPAVVSSKLVLGEGTAKQLDRCTFDPSSSGSPIIVTTDSWKRAKSLSENVTAAYGKSAPQSGKEPSGEVIHLVEHTTSSSSDSIFTDPCTPVGPFATEINEAYYSEEDLIGAQNGETESTPVRSLEAIIAKKLQQLSVHKVDSIDLNANSVKDTEERWREKLTVANVSNISVKSGVDQQQQQQQWWLGKCAVENVNNISLDGRQFQCVVETSEVESQTEGEEMELNFRNNTVNPCGTVQIQTDRLGTPTDECKDKSIFNVARVKKVELSEIKTPNSLYATPLSTTQTPDSTRTGGCNEQWTTPKLPVGEGNVLRKVVSLSSGKASDSAPVGSKILRPSFVPEKLNFSAYEKFEGQMLMNWLASTLQTSNVTVNEQELTVVLLQYCTNLMVAGVIKQIPDKLAPIQETFRPNLMYQWTHTEVPSPAPLTPGRLEPHVVWPHIVPSAEAATKSAAHSTTCLPEDSESEDGKMTITSTPKAFKSKADSNLEDLKNKVNKCENLSDVRRLIQTFLSEVNNGSANPVEIVEANNRTCLLSDLLNESEVTIYPIEARNQDAKQIVTPPQAPPLVISAGEAEIPRINGNLSNECDPNMINASLPNSIDERSDCSAPNINTSDGNLTNGTVFNNNLNEAQTTIYVCQHCCHKAVTTSEQSSCTTSNDHPVPNVRDTPKQLVTQETQTDPEKLTDNVPVPAAAPPPPPPPLPPPPPPPPPPPLSMLKAVPPPPPPPPPAPPLPLPPGSSGSGGPPLPPPPPPPPVLGPGPLGPAPPAPPPPMGMIVPVNTAAAAATLGPGKLPSSASPSAAHSGPIAAPTAGPPQPLPLPIPTPGGWYQANTLRKTAVNPPKPMKPLYWTRIVAPKTSPVTETDAPCELPEEVKPALWQELEETNLDNMDEFTELFSRQVVVPKIKEKVEKPEKTVKVLDSKRSQNVGIFAKSLHVHFDEIEFAIYHCDTSVVSLEALQKILEIKATEEELAQIKECAEGNIPLDPPEQFLLRISEISSFSERISCIVFQAEFDELYISVTRKLETVKHTCEFLIESEQLKHLFSIILTLGNYMNGGNRTRGQADGFGLEILGKLKDVKSKDNNVTLLHFIIKTYIAQCRKQGVLLHEVQLPVPDPGDLDRAVLVDFDDCRAQLNSLKTRTDECRCTTERVIQESAESNIQPFKEKMEAFIEVASKRIEKQFRKLDECREIFLKTMVFYKFTPKSGVIEDCKPEQFFELWAPFTHDLKSIFKKEILHLSTELLKKTKRPPPTTNGITKQTSSSKMKTSSLKERLKRLSNKS</sequence>
<proteinExistence type="inferred from homology"/>
<feature type="region of interest" description="Disordered" evidence="2">
    <location>
        <begin position="1053"/>
        <end position="1089"/>
    </location>
</feature>
<feature type="compositionally biased region" description="Pro residues" evidence="2">
    <location>
        <begin position="1075"/>
        <end position="1087"/>
    </location>
</feature>
<organism evidence="4 5">
    <name type="scientific">Aedes albopictus</name>
    <name type="common">Asian tiger mosquito</name>
    <name type="synonym">Stegomyia albopicta</name>
    <dbReference type="NCBI Taxonomy" id="7160"/>
    <lineage>
        <taxon>Eukaryota</taxon>
        <taxon>Metazoa</taxon>
        <taxon>Ecdysozoa</taxon>
        <taxon>Arthropoda</taxon>
        <taxon>Hexapoda</taxon>
        <taxon>Insecta</taxon>
        <taxon>Pterygota</taxon>
        <taxon>Neoptera</taxon>
        <taxon>Endopterygota</taxon>
        <taxon>Diptera</taxon>
        <taxon>Nematocera</taxon>
        <taxon>Culicoidea</taxon>
        <taxon>Culicidae</taxon>
        <taxon>Culicinae</taxon>
        <taxon>Aedini</taxon>
        <taxon>Aedes</taxon>
        <taxon>Stegomyia</taxon>
    </lineage>
</organism>
<dbReference type="SUPFAM" id="SSF101447">
    <property type="entry name" value="Formin homology 2 domain (FH2 domain)"/>
    <property type="match status" value="1"/>
</dbReference>